<dbReference type="OrthoDB" id="5196031at2"/>
<gene>
    <name evidence="2" type="ORF">NIES4072_04440</name>
</gene>
<dbReference type="InterPro" id="IPR036514">
    <property type="entry name" value="SGNH_hydro_sf"/>
</dbReference>
<feature type="domain" description="SGNH hydrolase-type esterase" evidence="1">
    <location>
        <begin position="13"/>
        <end position="189"/>
    </location>
</feature>
<dbReference type="SUPFAM" id="SSF52266">
    <property type="entry name" value="SGNH hydrolase"/>
    <property type="match status" value="1"/>
</dbReference>
<dbReference type="AlphaFoldDB" id="A0A2R5FHI6"/>
<sequence length="216" mass="24575">MSSVHIAEVRICFVGDSFVNGTGDQECLGWTGRVCTNANKRGYDITYYNLGIRRDTSTDIARRWLQEVSLRLPKEYDGRVVFSFGLNDTTLENGKTRVDLVDSIKNAREILSKAQKLYPVLMVGPAPYAEQKDGQRTNRNTDLSKQFALICNELNIPYLDLFPILEKSNIWINEARANDGVHPRAGGYAEFAQIVENWDSWLNWFPLNLIEHSKLG</sequence>
<protein>
    <submittedName>
        <fullName evidence="2">GDSL family lipase</fullName>
    </submittedName>
</protein>
<evidence type="ECO:0000313" key="2">
    <source>
        <dbReference type="EMBL" id="GBG16798.1"/>
    </source>
</evidence>
<accession>A0A2R5FHI6</accession>
<evidence type="ECO:0000259" key="1">
    <source>
        <dbReference type="Pfam" id="PF13472"/>
    </source>
</evidence>
<dbReference type="Gene3D" id="3.40.50.1110">
    <property type="entry name" value="SGNH hydrolase"/>
    <property type="match status" value="1"/>
</dbReference>
<organism evidence="2 3">
    <name type="scientific">Nostoc commune NIES-4072</name>
    <dbReference type="NCBI Taxonomy" id="2005467"/>
    <lineage>
        <taxon>Bacteria</taxon>
        <taxon>Bacillati</taxon>
        <taxon>Cyanobacteriota</taxon>
        <taxon>Cyanophyceae</taxon>
        <taxon>Nostocales</taxon>
        <taxon>Nostocaceae</taxon>
        <taxon>Nostoc</taxon>
    </lineage>
</organism>
<dbReference type="EMBL" id="BDUD01000001">
    <property type="protein sequence ID" value="GBG16798.1"/>
    <property type="molecule type" value="Genomic_DNA"/>
</dbReference>
<dbReference type="CDD" id="cd01835">
    <property type="entry name" value="SGNH_hydrolase_like_3"/>
    <property type="match status" value="1"/>
</dbReference>
<dbReference type="Proteomes" id="UP000245124">
    <property type="component" value="Unassembled WGS sequence"/>
</dbReference>
<dbReference type="InterPro" id="IPR013830">
    <property type="entry name" value="SGNH_hydro"/>
</dbReference>
<dbReference type="Pfam" id="PF13472">
    <property type="entry name" value="Lipase_GDSL_2"/>
    <property type="match status" value="1"/>
</dbReference>
<name>A0A2R5FHI6_NOSCO</name>
<evidence type="ECO:0000313" key="3">
    <source>
        <dbReference type="Proteomes" id="UP000245124"/>
    </source>
</evidence>
<proteinExistence type="predicted"/>
<keyword evidence="3" id="KW-1185">Reference proteome</keyword>
<dbReference type="RefSeq" id="WP_109007115.1">
    <property type="nucleotide sequence ID" value="NZ_BDUD01000001.1"/>
</dbReference>
<comment type="caution">
    <text evidence="2">The sequence shown here is derived from an EMBL/GenBank/DDBJ whole genome shotgun (WGS) entry which is preliminary data.</text>
</comment>
<reference evidence="2 3" key="1">
    <citation type="submission" date="2017-06" db="EMBL/GenBank/DDBJ databases">
        <title>Genome sequencing of cyanobaciteial culture collection at National Institute for Environmental Studies (NIES).</title>
        <authorList>
            <person name="Hirose Y."/>
            <person name="Shimura Y."/>
            <person name="Fujisawa T."/>
            <person name="Nakamura Y."/>
            <person name="Kawachi M."/>
        </authorList>
    </citation>
    <scope>NUCLEOTIDE SEQUENCE [LARGE SCALE GENOMIC DNA]</scope>
    <source>
        <strain evidence="2 3">NIES-4072</strain>
    </source>
</reference>